<keyword evidence="1" id="KW-0805">Transcription regulation</keyword>
<dbReference type="CDD" id="cd06283">
    <property type="entry name" value="PBP1_RegR_EndR_KdgR-like"/>
    <property type="match status" value="1"/>
</dbReference>
<dbReference type="SMART" id="SM00354">
    <property type="entry name" value="HTH_LACI"/>
    <property type="match status" value="1"/>
</dbReference>
<gene>
    <name evidence="6" type="ORF">GMB86_10195</name>
</gene>
<keyword evidence="7" id="KW-1185">Reference proteome</keyword>
<dbReference type="PROSITE" id="PS50943">
    <property type="entry name" value="HTH_CROC1"/>
    <property type="match status" value="1"/>
</dbReference>
<dbReference type="GO" id="GO:0000976">
    <property type="term" value="F:transcription cis-regulatory region binding"/>
    <property type="evidence" value="ECO:0007669"/>
    <property type="project" value="TreeGrafter"/>
</dbReference>
<comment type="caution">
    <text evidence="6">The sequence shown here is derived from an EMBL/GenBank/DDBJ whole genome shotgun (WGS) entry which is preliminary data.</text>
</comment>
<dbReference type="Gene3D" id="3.40.50.2300">
    <property type="match status" value="2"/>
</dbReference>
<dbReference type="PANTHER" id="PTHR30146:SF145">
    <property type="entry name" value="RIBOSE OPERON REPRESSOR"/>
    <property type="match status" value="1"/>
</dbReference>
<sequence>MKKKEDHITIADIAKKANVSKTTISRYLNDKYEYMSNETREKISAIIKKTNYRPNKFAQGLKSKKSHFIGISLADIGNPYSALMLKGVNDYCKKNHFHMVITNADNDQVTEKQNIESLIDTNVEGLLINATGYNQSLLDQLIDQGVPVVLLDRSTENKVCDAVTTNDAVVMQSLLEHLITNGFKSFIYITENIQKISTRFIRQSCFHHFISHNDEIHGKSYTVDINKKADIKTIIEREYKDHKNEQPVIIAANGEVLQVIFECLYTLDLAIPNQMGLCGFGDPNWTKLTHPSITVIDQNAFAIGQKAIECLALRLTGDRHLPEHFEIPGTLLIRQSTKRM</sequence>
<feature type="domain" description="HTH lacI-type" evidence="4">
    <location>
        <begin position="8"/>
        <end position="63"/>
    </location>
</feature>
<name>A0A6N8CTR5_9BACI</name>
<dbReference type="RefSeq" id="WP_155219366.1">
    <property type="nucleotide sequence ID" value="NZ_WNHB01000015.1"/>
</dbReference>
<dbReference type="Proteomes" id="UP000440978">
    <property type="component" value="Unassembled WGS sequence"/>
</dbReference>
<reference evidence="6 7" key="1">
    <citation type="submission" date="2019-11" db="EMBL/GenBank/DDBJ databases">
        <title>Terrilactibacillus tamarindus sp. nov. BCM23-1 isolated from bark of Tamarindus indica.</title>
        <authorList>
            <person name="Kingkaew E."/>
            <person name="Tanasupawat S."/>
        </authorList>
    </citation>
    <scope>NUCLEOTIDE SEQUENCE [LARGE SCALE GENOMIC DNA]</scope>
    <source>
        <strain evidence="6 7">BCM23-1</strain>
    </source>
</reference>
<dbReference type="AlphaFoldDB" id="A0A6N8CTR5"/>
<dbReference type="InterPro" id="IPR028082">
    <property type="entry name" value="Peripla_BP_I"/>
</dbReference>
<evidence type="ECO:0000259" key="4">
    <source>
        <dbReference type="PROSITE" id="PS50932"/>
    </source>
</evidence>
<evidence type="ECO:0000256" key="2">
    <source>
        <dbReference type="ARBA" id="ARBA00023125"/>
    </source>
</evidence>
<dbReference type="InterPro" id="IPR000843">
    <property type="entry name" value="HTH_LacI"/>
</dbReference>
<dbReference type="GO" id="GO:0003700">
    <property type="term" value="F:DNA-binding transcription factor activity"/>
    <property type="evidence" value="ECO:0007669"/>
    <property type="project" value="TreeGrafter"/>
</dbReference>
<dbReference type="CDD" id="cd01392">
    <property type="entry name" value="HTH_LacI"/>
    <property type="match status" value="1"/>
</dbReference>
<dbReference type="SUPFAM" id="SSF53822">
    <property type="entry name" value="Periplasmic binding protein-like I"/>
    <property type="match status" value="1"/>
</dbReference>
<dbReference type="PANTHER" id="PTHR30146">
    <property type="entry name" value="LACI-RELATED TRANSCRIPTIONAL REPRESSOR"/>
    <property type="match status" value="1"/>
</dbReference>
<proteinExistence type="predicted"/>
<dbReference type="InterPro" id="IPR001387">
    <property type="entry name" value="Cro/C1-type_HTH"/>
</dbReference>
<dbReference type="EMBL" id="WNHB01000015">
    <property type="protein sequence ID" value="MTT32375.1"/>
    <property type="molecule type" value="Genomic_DNA"/>
</dbReference>
<organism evidence="6 7">
    <name type="scientific">Terrilactibacillus tamarindi</name>
    <dbReference type="NCBI Taxonomy" id="2599694"/>
    <lineage>
        <taxon>Bacteria</taxon>
        <taxon>Bacillati</taxon>
        <taxon>Bacillota</taxon>
        <taxon>Bacilli</taxon>
        <taxon>Bacillales</taxon>
        <taxon>Bacillaceae</taxon>
        <taxon>Terrilactibacillus</taxon>
    </lineage>
</organism>
<dbReference type="OrthoDB" id="1639518at2"/>
<dbReference type="PROSITE" id="PS00356">
    <property type="entry name" value="HTH_LACI_1"/>
    <property type="match status" value="1"/>
</dbReference>
<evidence type="ECO:0000256" key="1">
    <source>
        <dbReference type="ARBA" id="ARBA00023015"/>
    </source>
</evidence>
<evidence type="ECO:0000313" key="7">
    <source>
        <dbReference type="Proteomes" id="UP000440978"/>
    </source>
</evidence>
<keyword evidence="2 6" id="KW-0238">DNA-binding</keyword>
<protein>
    <submittedName>
        <fullName evidence="6">LacI family DNA-binding transcriptional regulator</fullName>
    </submittedName>
</protein>
<dbReference type="InterPro" id="IPR010982">
    <property type="entry name" value="Lambda_DNA-bd_dom_sf"/>
</dbReference>
<dbReference type="Gene3D" id="1.10.260.40">
    <property type="entry name" value="lambda repressor-like DNA-binding domains"/>
    <property type="match status" value="1"/>
</dbReference>
<dbReference type="SUPFAM" id="SSF47413">
    <property type="entry name" value="lambda repressor-like DNA-binding domains"/>
    <property type="match status" value="1"/>
</dbReference>
<keyword evidence="3" id="KW-0804">Transcription</keyword>
<accession>A0A6N8CTR5</accession>
<feature type="domain" description="HTH cro/C1-type" evidence="5">
    <location>
        <begin position="8"/>
        <end position="53"/>
    </location>
</feature>
<dbReference type="Pfam" id="PF13377">
    <property type="entry name" value="Peripla_BP_3"/>
    <property type="match status" value="1"/>
</dbReference>
<evidence type="ECO:0000256" key="3">
    <source>
        <dbReference type="ARBA" id="ARBA00023163"/>
    </source>
</evidence>
<evidence type="ECO:0000313" key="6">
    <source>
        <dbReference type="EMBL" id="MTT32375.1"/>
    </source>
</evidence>
<dbReference type="Pfam" id="PF00356">
    <property type="entry name" value="LacI"/>
    <property type="match status" value="1"/>
</dbReference>
<evidence type="ECO:0000259" key="5">
    <source>
        <dbReference type="PROSITE" id="PS50943"/>
    </source>
</evidence>
<dbReference type="PROSITE" id="PS50932">
    <property type="entry name" value="HTH_LACI_2"/>
    <property type="match status" value="1"/>
</dbReference>
<dbReference type="InterPro" id="IPR046335">
    <property type="entry name" value="LacI/GalR-like_sensor"/>
</dbReference>